<comment type="caution">
    <text evidence="7">The sequence shown here is derived from an EMBL/GenBank/DDBJ whole genome shotgun (WGS) entry which is preliminary data.</text>
</comment>
<dbReference type="InterPro" id="IPR050109">
    <property type="entry name" value="HTH-type_TetR-like_transc_reg"/>
</dbReference>
<sequence>MALNRDDVVDAAWHILQSYGLGDLSMRRLAKELGVQPGALYWHVANKQELLAVLAQRMVAPLAADRAVHDDAAPRAARPAGHDGAAPGLPDGRRAAPGHFDPARVAAEFRRLVLAVRDGAEVVGVAHALDPLDLPPVPLLVSTLSATGLTQRVAEDTALTLVRFALGSVTAQQTREAMGLPTTDSAARFEAGLALILGREAAPHERSDP</sequence>
<dbReference type="Pfam" id="PF02909">
    <property type="entry name" value="TetR_C_1"/>
    <property type="match status" value="1"/>
</dbReference>
<protein>
    <submittedName>
        <fullName evidence="7">TetR family transcriptional regulator</fullName>
    </submittedName>
</protein>
<gene>
    <name evidence="7" type="ORF">AS25_01930</name>
</gene>
<dbReference type="InterPro" id="IPR036271">
    <property type="entry name" value="Tet_transcr_reg_TetR-rel_C_sf"/>
</dbReference>
<dbReference type="PANTHER" id="PTHR30055">
    <property type="entry name" value="HTH-TYPE TRANSCRIPTIONAL REGULATOR RUTR"/>
    <property type="match status" value="1"/>
</dbReference>
<feature type="region of interest" description="Disordered" evidence="5">
    <location>
        <begin position="70"/>
        <end position="97"/>
    </location>
</feature>
<evidence type="ECO:0000256" key="5">
    <source>
        <dbReference type="SAM" id="MobiDB-lite"/>
    </source>
</evidence>
<organism evidence="7 8">
    <name type="scientific">Kocuria marina</name>
    <dbReference type="NCBI Taxonomy" id="223184"/>
    <lineage>
        <taxon>Bacteria</taxon>
        <taxon>Bacillati</taxon>
        <taxon>Actinomycetota</taxon>
        <taxon>Actinomycetes</taxon>
        <taxon>Micrococcales</taxon>
        <taxon>Micrococcaceae</taxon>
        <taxon>Kocuria</taxon>
    </lineage>
</organism>
<dbReference type="PROSITE" id="PS50977">
    <property type="entry name" value="HTH_TETR_2"/>
    <property type="match status" value="1"/>
</dbReference>
<dbReference type="InterPro" id="IPR009057">
    <property type="entry name" value="Homeodomain-like_sf"/>
</dbReference>
<feature type="domain" description="HTH tetR-type" evidence="6">
    <location>
        <begin position="2"/>
        <end position="62"/>
    </location>
</feature>
<dbReference type="InterPro" id="IPR004111">
    <property type="entry name" value="Repressor_TetR_C"/>
</dbReference>
<dbReference type="Pfam" id="PF00440">
    <property type="entry name" value="TetR_N"/>
    <property type="match status" value="1"/>
</dbReference>
<dbReference type="GO" id="GO:0045892">
    <property type="term" value="P:negative regulation of DNA-templated transcription"/>
    <property type="evidence" value="ECO:0007669"/>
    <property type="project" value="InterPro"/>
</dbReference>
<dbReference type="Gene3D" id="1.10.10.60">
    <property type="entry name" value="Homeodomain-like"/>
    <property type="match status" value="1"/>
</dbReference>
<dbReference type="Gene3D" id="1.10.357.10">
    <property type="entry name" value="Tetracycline Repressor, domain 2"/>
    <property type="match status" value="1"/>
</dbReference>
<evidence type="ECO:0000259" key="6">
    <source>
        <dbReference type="PROSITE" id="PS50977"/>
    </source>
</evidence>
<dbReference type="AlphaFoldDB" id="A0A0B0DIW3"/>
<evidence type="ECO:0000256" key="1">
    <source>
        <dbReference type="ARBA" id="ARBA00023015"/>
    </source>
</evidence>
<evidence type="ECO:0000256" key="3">
    <source>
        <dbReference type="ARBA" id="ARBA00023163"/>
    </source>
</evidence>
<evidence type="ECO:0000256" key="4">
    <source>
        <dbReference type="PROSITE-ProRule" id="PRU00335"/>
    </source>
</evidence>
<keyword evidence="1" id="KW-0805">Transcription regulation</keyword>
<keyword evidence="2 4" id="KW-0238">DNA-binding</keyword>
<proteinExistence type="predicted"/>
<dbReference type="EMBL" id="JROM01000011">
    <property type="protein sequence ID" value="KHE75204.1"/>
    <property type="molecule type" value="Genomic_DNA"/>
</dbReference>
<dbReference type="GO" id="GO:0003700">
    <property type="term" value="F:DNA-binding transcription factor activity"/>
    <property type="evidence" value="ECO:0007669"/>
    <property type="project" value="TreeGrafter"/>
</dbReference>
<evidence type="ECO:0000313" key="7">
    <source>
        <dbReference type="EMBL" id="KHE75204.1"/>
    </source>
</evidence>
<keyword evidence="3" id="KW-0804">Transcription</keyword>
<dbReference type="GO" id="GO:0000976">
    <property type="term" value="F:transcription cis-regulatory region binding"/>
    <property type="evidence" value="ECO:0007669"/>
    <property type="project" value="TreeGrafter"/>
</dbReference>
<evidence type="ECO:0000313" key="8">
    <source>
        <dbReference type="Proteomes" id="UP000030664"/>
    </source>
</evidence>
<dbReference type="InterPro" id="IPR001647">
    <property type="entry name" value="HTH_TetR"/>
</dbReference>
<dbReference type="Proteomes" id="UP000030664">
    <property type="component" value="Unassembled WGS sequence"/>
</dbReference>
<dbReference type="STRING" id="223184.AS25_01930"/>
<reference evidence="7 8" key="1">
    <citation type="submission" date="2014-09" db="EMBL/GenBank/DDBJ databases">
        <title>High-quality draft genome sequence of Kocuria marina SO9-6, an actinobacterium isolated from a copper mine.</title>
        <authorList>
            <person name="Castro D.B."/>
            <person name="Pereira L.B."/>
            <person name="Silva M.V."/>
            <person name="Silva B.P."/>
            <person name="Zanardi B.R."/>
            <person name="Carlos C."/>
            <person name="Belgini D.R."/>
            <person name="Limache E.G."/>
            <person name="Lacerda G.V."/>
            <person name="Nery M.B."/>
            <person name="Gomes M.B."/>
            <person name="Souza S."/>
            <person name="Silva T.M."/>
            <person name="Rodrigues V.D."/>
            <person name="Paulino L.C."/>
            <person name="Vicentini R."/>
            <person name="Ferraz L.F."/>
            <person name="Ottoboni L.M."/>
        </authorList>
    </citation>
    <scope>NUCLEOTIDE SEQUENCE [LARGE SCALE GENOMIC DNA]</scope>
    <source>
        <strain evidence="7 8">SO9-6</strain>
    </source>
</reference>
<name>A0A0B0DIW3_9MICC</name>
<dbReference type="SUPFAM" id="SSF46689">
    <property type="entry name" value="Homeodomain-like"/>
    <property type="match status" value="1"/>
</dbReference>
<dbReference type="PRINTS" id="PR00455">
    <property type="entry name" value="HTHTETR"/>
</dbReference>
<dbReference type="eggNOG" id="COG1309">
    <property type="taxonomic scope" value="Bacteria"/>
</dbReference>
<dbReference type="PROSITE" id="PS01081">
    <property type="entry name" value="HTH_TETR_1"/>
    <property type="match status" value="1"/>
</dbReference>
<evidence type="ECO:0000256" key="2">
    <source>
        <dbReference type="ARBA" id="ARBA00023125"/>
    </source>
</evidence>
<feature type="DNA-binding region" description="H-T-H motif" evidence="4">
    <location>
        <begin position="25"/>
        <end position="44"/>
    </location>
</feature>
<dbReference type="SUPFAM" id="SSF48498">
    <property type="entry name" value="Tetracyclin repressor-like, C-terminal domain"/>
    <property type="match status" value="1"/>
</dbReference>
<dbReference type="RefSeq" id="WP_035960820.1">
    <property type="nucleotide sequence ID" value="NZ_JROM01000011.1"/>
</dbReference>
<feature type="compositionally biased region" description="Low complexity" evidence="5">
    <location>
        <begin position="74"/>
        <end position="88"/>
    </location>
</feature>
<dbReference type="PANTHER" id="PTHR30055:SF151">
    <property type="entry name" value="TRANSCRIPTIONAL REGULATORY PROTEIN"/>
    <property type="match status" value="1"/>
</dbReference>
<dbReference type="InterPro" id="IPR023772">
    <property type="entry name" value="DNA-bd_HTH_TetR-type_CS"/>
</dbReference>
<accession>A0A0B0DIW3</accession>